<evidence type="ECO:0000313" key="2">
    <source>
        <dbReference type="WBParaSite" id="JU765_v2.g13640.t1"/>
    </source>
</evidence>
<reference evidence="2" key="1">
    <citation type="submission" date="2022-11" db="UniProtKB">
        <authorList>
            <consortium name="WormBaseParasite"/>
        </authorList>
    </citation>
    <scope>IDENTIFICATION</scope>
</reference>
<accession>A0AC34Q778</accession>
<dbReference type="Proteomes" id="UP000887576">
    <property type="component" value="Unplaced"/>
</dbReference>
<evidence type="ECO:0000313" key="1">
    <source>
        <dbReference type="Proteomes" id="UP000887576"/>
    </source>
</evidence>
<organism evidence="1 2">
    <name type="scientific">Panagrolaimus sp. JU765</name>
    <dbReference type="NCBI Taxonomy" id="591449"/>
    <lineage>
        <taxon>Eukaryota</taxon>
        <taxon>Metazoa</taxon>
        <taxon>Ecdysozoa</taxon>
        <taxon>Nematoda</taxon>
        <taxon>Chromadorea</taxon>
        <taxon>Rhabditida</taxon>
        <taxon>Tylenchina</taxon>
        <taxon>Panagrolaimomorpha</taxon>
        <taxon>Panagrolaimoidea</taxon>
        <taxon>Panagrolaimidae</taxon>
        <taxon>Panagrolaimus</taxon>
    </lineage>
</organism>
<name>A0AC34Q778_9BILA</name>
<dbReference type="WBParaSite" id="JU765_v2.g13640.t1">
    <property type="protein sequence ID" value="JU765_v2.g13640.t1"/>
    <property type="gene ID" value="JU765_v2.g13640"/>
</dbReference>
<proteinExistence type="predicted"/>
<sequence>MILTVGTFPHNEKMFASQVGHHFDLGKPDTIFPQKYEFVKPTTCATLVELRKFASKCVALQMEEIDLGFLTGMILNFKLKQLLPNDAEVESCRSEVVQEYNNYLNMKLGINEGCVKFANVFLLFSDLNDYMNRLKENIIMFDLFGPEECRLIKETYFREDKTD</sequence>
<protein>
    <submittedName>
        <fullName evidence="2">NR LBD domain-containing protein</fullName>
    </submittedName>
</protein>